<feature type="transmembrane region" description="Helical" evidence="5">
    <location>
        <begin position="242"/>
        <end position="265"/>
    </location>
</feature>
<accession>A0A9W8EJ79</accession>
<dbReference type="InterPro" id="IPR006838">
    <property type="entry name" value="ADTRP_AIG1"/>
</dbReference>
<comment type="caution">
    <text evidence="6">The sequence shown here is derived from an EMBL/GenBank/DDBJ whole genome shotgun (WGS) entry which is preliminary data.</text>
</comment>
<dbReference type="GO" id="GO:0012505">
    <property type="term" value="C:endomembrane system"/>
    <property type="evidence" value="ECO:0007669"/>
    <property type="project" value="UniProtKB-SubCell"/>
</dbReference>
<evidence type="ECO:0000313" key="7">
    <source>
        <dbReference type="Proteomes" id="UP001150907"/>
    </source>
</evidence>
<evidence type="ECO:0000256" key="4">
    <source>
        <dbReference type="ARBA" id="ARBA00023136"/>
    </source>
</evidence>
<keyword evidence="3 5" id="KW-1133">Transmembrane helix</keyword>
<dbReference type="AlphaFoldDB" id="A0A9W8EJ79"/>
<dbReference type="OrthoDB" id="419711at2759"/>
<name>A0A9W8EJ79_9FUNG</name>
<dbReference type="PANTHER" id="PTHR12242:SF1">
    <property type="entry name" value="MYND-TYPE DOMAIN-CONTAINING PROTEIN"/>
    <property type="match status" value="1"/>
</dbReference>
<sequence length="355" mass="39352">MRARGTLGRCKRGVGDAVRRFLFDNECLRDEYFATSYIVPQKALLGVRALVFVYCTAVLISNLAANIVHGAGWNWAAYFTTLTYSGITAYYGFAAYNTARHLARCRGRAHGRRRGGVAGRLISPPIPLPPDQLLLLAAASGRVFGTPAALALRGSSGDCERKLDLDHVRLTYPSAHQLRQHSGSDEEALQWLLRSPRKSARHQLSLAAQWILYELFTCYAPLVSLVYWAVLYPTQGGLDGAANTWMGVSMHGANTVLMGLEVFVFARCPYRWTHVSVVMGVLVAYLALVYLMVGVYDFYVYPFFESKYFGAGGVAVVCLLVADVVAIAWVVLLMVHRWRDSAYPRRWLAAKLASV</sequence>
<evidence type="ECO:0000256" key="1">
    <source>
        <dbReference type="ARBA" id="ARBA00004127"/>
    </source>
</evidence>
<dbReference type="GO" id="GO:0016020">
    <property type="term" value="C:membrane"/>
    <property type="evidence" value="ECO:0007669"/>
    <property type="project" value="InterPro"/>
</dbReference>
<feature type="transmembrane region" description="Helical" evidence="5">
    <location>
        <begin position="75"/>
        <end position="96"/>
    </location>
</feature>
<dbReference type="Pfam" id="PF04750">
    <property type="entry name" value="Far-17a_AIG1"/>
    <property type="match status" value="1"/>
</dbReference>
<keyword evidence="7" id="KW-1185">Reference proteome</keyword>
<dbReference type="EMBL" id="JANBQF010000070">
    <property type="protein sequence ID" value="KAJ2006169.1"/>
    <property type="molecule type" value="Genomic_DNA"/>
</dbReference>
<keyword evidence="4 5" id="KW-0472">Membrane</keyword>
<dbReference type="Proteomes" id="UP001150907">
    <property type="component" value="Unassembled WGS sequence"/>
</dbReference>
<feature type="transmembrane region" description="Helical" evidence="5">
    <location>
        <begin position="49"/>
        <end position="69"/>
    </location>
</feature>
<evidence type="ECO:0000256" key="2">
    <source>
        <dbReference type="ARBA" id="ARBA00022692"/>
    </source>
</evidence>
<protein>
    <submittedName>
        <fullName evidence="6">Uncharacterized protein</fullName>
    </submittedName>
</protein>
<reference evidence="6" key="1">
    <citation type="submission" date="2022-07" db="EMBL/GenBank/DDBJ databases">
        <title>Phylogenomic reconstructions and comparative analyses of Kickxellomycotina fungi.</title>
        <authorList>
            <person name="Reynolds N.K."/>
            <person name="Stajich J.E."/>
            <person name="Barry K."/>
            <person name="Grigoriev I.V."/>
            <person name="Crous P."/>
            <person name="Smith M.E."/>
        </authorList>
    </citation>
    <scope>NUCLEOTIDE SEQUENCE</scope>
    <source>
        <strain evidence="6">IMI 214461</strain>
    </source>
</reference>
<evidence type="ECO:0000313" key="6">
    <source>
        <dbReference type="EMBL" id="KAJ2006169.1"/>
    </source>
</evidence>
<evidence type="ECO:0000256" key="5">
    <source>
        <dbReference type="SAM" id="Phobius"/>
    </source>
</evidence>
<evidence type="ECO:0000256" key="3">
    <source>
        <dbReference type="ARBA" id="ARBA00022989"/>
    </source>
</evidence>
<feature type="transmembrane region" description="Helical" evidence="5">
    <location>
        <begin position="204"/>
        <end position="230"/>
    </location>
</feature>
<proteinExistence type="predicted"/>
<gene>
    <name evidence="6" type="ORF">H4R26_001543</name>
</gene>
<dbReference type="PANTHER" id="PTHR12242">
    <property type="entry name" value="OS02G0130600 PROTEIN-RELATED"/>
    <property type="match status" value="1"/>
</dbReference>
<feature type="transmembrane region" description="Helical" evidence="5">
    <location>
        <begin position="308"/>
        <end position="335"/>
    </location>
</feature>
<feature type="transmembrane region" description="Helical" evidence="5">
    <location>
        <begin position="277"/>
        <end position="296"/>
    </location>
</feature>
<keyword evidence="2 5" id="KW-0812">Transmembrane</keyword>
<comment type="subcellular location">
    <subcellularLocation>
        <location evidence="1">Endomembrane system</location>
        <topology evidence="1">Multi-pass membrane protein</topology>
    </subcellularLocation>
</comment>
<organism evidence="6 7">
    <name type="scientific">Coemansia thaxteri</name>
    <dbReference type="NCBI Taxonomy" id="2663907"/>
    <lineage>
        <taxon>Eukaryota</taxon>
        <taxon>Fungi</taxon>
        <taxon>Fungi incertae sedis</taxon>
        <taxon>Zoopagomycota</taxon>
        <taxon>Kickxellomycotina</taxon>
        <taxon>Kickxellomycetes</taxon>
        <taxon>Kickxellales</taxon>
        <taxon>Kickxellaceae</taxon>
        <taxon>Coemansia</taxon>
    </lineage>
</organism>